<organism evidence="10 11">
    <name type="scientific">Actinomadura fulvescens</name>
    <dbReference type="NCBI Taxonomy" id="46160"/>
    <lineage>
        <taxon>Bacteria</taxon>
        <taxon>Bacillati</taxon>
        <taxon>Actinomycetota</taxon>
        <taxon>Actinomycetes</taxon>
        <taxon>Streptosporangiales</taxon>
        <taxon>Thermomonosporaceae</taxon>
        <taxon>Actinomadura</taxon>
    </lineage>
</organism>
<evidence type="ECO:0000256" key="5">
    <source>
        <dbReference type="ARBA" id="ARBA00022989"/>
    </source>
</evidence>
<protein>
    <submittedName>
        <fullName evidence="10">MFS transporter</fullName>
    </submittedName>
</protein>
<sequence length="585" mass="59447">MTDTGTRRAGRREWVGLAVLTLPTLLLSLDMSVLYLALPHLSEDLGATATQQLWIMDVYGFMIAGLLVTMGTLGDRIGRRRLLLIGATAFGLASVAAAYSTSPEMLIVTRAVLGVAGATLMPSTLALISTMFTDPRQRGRAIAVWMSAFMGGVALGPVVGGALLEHFWWGGAFLLGVPVMLLLLATGPALLPEYRAERPGRLDPLSVVLSLAAILPVVYGLKEIAKSGWEPLPVTTVVVGAAFGVLFTRRQRRLTDPLLDLSLFTNRTFSSALVIWLLFGLIQGGSYLFFALHLQVVAGLSPMEAGLWLLPSSLAMVAGSQAAPALAQRFRPGSVIAGGLLLTALGYAVLTGVDSGGGVAVLVTGLVIALLGVGVAAALGTDLILGVVPPAKAGSASALSETSAELGIALGVATLGSLGTAVYRDRLTDALPGGLPDEAVRTATEGITGAAAAAGALPAGQAGQLIAVARDAFTTGLTTLAALSAVLFAGLAVLAFVTLRHVRPGSEGEAAGTPVAVGEEPGEGGHGDLGGGTGSDVEPDGTVHPRDVGGADPEGGQGRNVRGGAPGVAHDPDPADLTGERVPQY</sequence>
<feature type="transmembrane region" description="Helical" evidence="8">
    <location>
        <begin position="166"/>
        <end position="190"/>
    </location>
</feature>
<proteinExistence type="predicted"/>
<feature type="transmembrane region" description="Helical" evidence="8">
    <location>
        <begin position="141"/>
        <end position="160"/>
    </location>
</feature>
<dbReference type="PROSITE" id="PS50850">
    <property type="entry name" value="MFS"/>
    <property type="match status" value="1"/>
</dbReference>
<keyword evidence="3" id="KW-1003">Cell membrane</keyword>
<feature type="transmembrane region" description="Helical" evidence="8">
    <location>
        <begin position="305"/>
        <end position="327"/>
    </location>
</feature>
<dbReference type="Proteomes" id="UP001501509">
    <property type="component" value="Unassembled WGS sequence"/>
</dbReference>
<keyword evidence="2" id="KW-0813">Transport</keyword>
<feature type="transmembrane region" description="Helical" evidence="8">
    <location>
        <begin position="269"/>
        <end position="293"/>
    </location>
</feature>
<accession>A0ABP6BZH2</accession>
<dbReference type="PANTHER" id="PTHR42718">
    <property type="entry name" value="MAJOR FACILITATOR SUPERFAMILY MULTIDRUG TRANSPORTER MFSC"/>
    <property type="match status" value="1"/>
</dbReference>
<evidence type="ECO:0000313" key="10">
    <source>
        <dbReference type="EMBL" id="GAA2595065.1"/>
    </source>
</evidence>
<reference evidence="11" key="1">
    <citation type="journal article" date="2019" name="Int. J. Syst. Evol. Microbiol.">
        <title>The Global Catalogue of Microorganisms (GCM) 10K type strain sequencing project: providing services to taxonomists for standard genome sequencing and annotation.</title>
        <authorList>
            <consortium name="The Broad Institute Genomics Platform"/>
            <consortium name="The Broad Institute Genome Sequencing Center for Infectious Disease"/>
            <person name="Wu L."/>
            <person name="Ma J."/>
        </authorList>
    </citation>
    <scope>NUCLEOTIDE SEQUENCE [LARGE SCALE GENOMIC DNA]</scope>
    <source>
        <strain evidence="11">JCM 6833</strain>
    </source>
</reference>
<dbReference type="SUPFAM" id="SSF103473">
    <property type="entry name" value="MFS general substrate transporter"/>
    <property type="match status" value="1"/>
</dbReference>
<dbReference type="EMBL" id="BAAATD010000003">
    <property type="protein sequence ID" value="GAA2595065.1"/>
    <property type="molecule type" value="Genomic_DNA"/>
</dbReference>
<feature type="domain" description="Major facilitator superfamily (MFS) profile" evidence="9">
    <location>
        <begin position="16"/>
        <end position="507"/>
    </location>
</feature>
<keyword evidence="11" id="KW-1185">Reference proteome</keyword>
<evidence type="ECO:0000256" key="7">
    <source>
        <dbReference type="SAM" id="MobiDB-lite"/>
    </source>
</evidence>
<name>A0ABP6BZH2_9ACTN</name>
<evidence type="ECO:0000313" key="11">
    <source>
        <dbReference type="Proteomes" id="UP001501509"/>
    </source>
</evidence>
<feature type="region of interest" description="Disordered" evidence="7">
    <location>
        <begin position="505"/>
        <end position="585"/>
    </location>
</feature>
<feature type="transmembrane region" description="Helical" evidence="8">
    <location>
        <begin position="107"/>
        <end position="129"/>
    </location>
</feature>
<dbReference type="Pfam" id="PF07690">
    <property type="entry name" value="MFS_1"/>
    <property type="match status" value="1"/>
</dbReference>
<evidence type="ECO:0000259" key="9">
    <source>
        <dbReference type="PROSITE" id="PS50850"/>
    </source>
</evidence>
<evidence type="ECO:0000256" key="8">
    <source>
        <dbReference type="SAM" id="Phobius"/>
    </source>
</evidence>
<comment type="caution">
    <text evidence="10">The sequence shown here is derived from an EMBL/GenBank/DDBJ whole genome shotgun (WGS) entry which is preliminary data.</text>
</comment>
<evidence type="ECO:0000256" key="6">
    <source>
        <dbReference type="ARBA" id="ARBA00023136"/>
    </source>
</evidence>
<feature type="transmembrane region" description="Helical" evidence="8">
    <location>
        <begin position="58"/>
        <end position="75"/>
    </location>
</feature>
<comment type="subcellular location">
    <subcellularLocation>
        <location evidence="1">Cell membrane</location>
        <topology evidence="1">Multi-pass membrane protein</topology>
    </subcellularLocation>
</comment>
<evidence type="ECO:0000256" key="4">
    <source>
        <dbReference type="ARBA" id="ARBA00022692"/>
    </source>
</evidence>
<feature type="transmembrane region" description="Helical" evidence="8">
    <location>
        <begin position="480"/>
        <end position="499"/>
    </location>
</feature>
<feature type="transmembrane region" description="Helical" evidence="8">
    <location>
        <begin position="14"/>
        <end position="38"/>
    </location>
</feature>
<evidence type="ECO:0000256" key="2">
    <source>
        <dbReference type="ARBA" id="ARBA00022448"/>
    </source>
</evidence>
<dbReference type="InterPro" id="IPR036259">
    <property type="entry name" value="MFS_trans_sf"/>
</dbReference>
<feature type="transmembrane region" description="Helical" evidence="8">
    <location>
        <begin position="359"/>
        <end position="385"/>
    </location>
</feature>
<gene>
    <name evidence="10" type="ORF">GCM10010411_30400</name>
</gene>
<evidence type="ECO:0000256" key="1">
    <source>
        <dbReference type="ARBA" id="ARBA00004651"/>
    </source>
</evidence>
<feature type="transmembrane region" description="Helical" evidence="8">
    <location>
        <begin position="231"/>
        <end position="248"/>
    </location>
</feature>
<feature type="transmembrane region" description="Helical" evidence="8">
    <location>
        <begin position="334"/>
        <end position="353"/>
    </location>
</feature>
<dbReference type="CDD" id="cd17321">
    <property type="entry name" value="MFS_MMR_MDR_like"/>
    <property type="match status" value="1"/>
</dbReference>
<dbReference type="Gene3D" id="1.20.1250.20">
    <property type="entry name" value="MFS general substrate transporter like domains"/>
    <property type="match status" value="1"/>
</dbReference>
<feature type="transmembrane region" description="Helical" evidence="8">
    <location>
        <begin position="82"/>
        <end position="101"/>
    </location>
</feature>
<keyword evidence="5 8" id="KW-1133">Transmembrane helix</keyword>
<evidence type="ECO:0000256" key="3">
    <source>
        <dbReference type="ARBA" id="ARBA00022475"/>
    </source>
</evidence>
<dbReference type="InterPro" id="IPR011701">
    <property type="entry name" value="MFS"/>
</dbReference>
<keyword evidence="6 8" id="KW-0472">Membrane</keyword>
<dbReference type="PANTHER" id="PTHR42718:SF47">
    <property type="entry name" value="METHYL VIOLOGEN RESISTANCE PROTEIN SMVA"/>
    <property type="match status" value="1"/>
</dbReference>
<dbReference type="InterPro" id="IPR020846">
    <property type="entry name" value="MFS_dom"/>
</dbReference>
<feature type="transmembrane region" description="Helical" evidence="8">
    <location>
        <begin position="202"/>
        <end position="219"/>
    </location>
</feature>
<keyword evidence="4 8" id="KW-0812">Transmembrane</keyword>